<feature type="compositionally biased region" description="Low complexity" evidence="1">
    <location>
        <begin position="53"/>
        <end position="68"/>
    </location>
</feature>
<keyword evidence="2" id="KW-0472">Membrane</keyword>
<evidence type="ECO:0000256" key="1">
    <source>
        <dbReference type="SAM" id="MobiDB-lite"/>
    </source>
</evidence>
<feature type="region of interest" description="Disordered" evidence="1">
    <location>
        <begin position="1"/>
        <end position="89"/>
    </location>
</feature>
<name>A0AA37XD36_9MICO</name>
<reference evidence="4" key="1">
    <citation type="journal article" date="2014" name="Int. J. Syst. Evol. Microbiol.">
        <title>Complete genome sequence of Corynebacterium casei LMG S-19264T (=DSM 44701T), isolated from a smear-ripened cheese.</title>
        <authorList>
            <consortium name="US DOE Joint Genome Institute (JGI-PGF)"/>
            <person name="Walter F."/>
            <person name="Albersmeier A."/>
            <person name="Kalinowski J."/>
            <person name="Ruckert C."/>
        </authorList>
    </citation>
    <scope>NUCLEOTIDE SEQUENCE</scope>
    <source>
        <strain evidence="4">NBRC 112290</strain>
    </source>
</reference>
<dbReference type="RefSeq" id="WP_284249532.1">
    <property type="nucleotide sequence ID" value="NZ_BSUM01000001.1"/>
</dbReference>
<sequence>MSAGPGWYPDPGDPMQLRYYDGGAWTSHTSASSTSSTGAPSSTSPGGIPPLPGGYASSSSYPGYSAGPTGHGQGQGPGQSQPTYLGAGQGYGHAAPGYATAPGYPVSPDGARASGERWPFVVAGVVVGAALLIVGVVAWGAFSQGWFDGGPTPIASPTSQADPPTIVDGTFAVDGTTIVDVPRDTLVESVVDLPTDGIYLITVTSTDDSDPFLALEAPDGTYAEADYAPAPAGSLGLDGDDAALVGWYTAGPHTVTASDYYGDPARMEVTITNLGEGDGALVDGVTSSIEVPADGLWIGYLDVADGASATLDARTTSGGDLRAALSAWDGLVWENDDRPQEVLDDVGGDSLDPYVTTDVLLEERLVVLVGDFRGEGGTADVTASTQP</sequence>
<keyword evidence="5" id="KW-1185">Reference proteome</keyword>
<dbReference type="InterPro" id="IPR018929">
    <property type="entry name" value="DUF2510"/>
</dbReference>
<feature type="domain" description="DUF2510" evidence="3">
    <location>
        <begin position="5"/>
        <end position="33"/>
    </location>
</feature>
<dbReference type="AlphaFoldDB" id="A0AA37XD36"/>
<proteinExistence type="predicted"/>
<dbReference type="EMBL" id="BSUM01000001">
    <property type="protein sequence ID" value="GMA30780.1"/>
    <property type="molecule type" value="Genomic_DNA"/>
</dbReference>
<accession>A0AA37XD36</accession>
<evidence type="ECO:0000256" key="2">
    <source>
        <dbReference type="SAM" id="Phobius"/>
    </source>
</evidence>
<keyword evidence="2" id="KW-1133">Transmembrane helix</keyword>
<comment type="caution">
    <text evidence="4">The sequence shown here is derived from an EMBL/GenBank/DDBJ whole genome shotgun (WGS) entry which is preliminary data.</text>
</comment>
<protein>
    <recommendedName>
        <fullName evidence="3">DUF2510 domain-containing protein</fullName>
    </recommendedName>
</protein>
<keyword evidence="2" id="KW-0812">Transmembrane</keyword>
<evidence type="ECO:0000259" key="3">
    <source>
        <dbReference type="Pfam" id="PF10708"/>
    </source>
</evidence>
<feature type="transmembrane region" description="Helical" evidence="2">
    <location>
        <begin position="120"/>
        <end position="142"/>
    </location>
</feature>
<feature type="compositionally biased region" description="Low complexity" evidence="1">
    <location>
        <begin position="22"/>
        <end position="46"/>
    </location>
</feature>
<evidence type="ECO:0000313" key="5">
    <source>
        <dbReference type="Proteomes" id="UP001157161"/>
    </source>
</evidence>
<reference evidence="4" key="2">
    <citation type="submission" date="2023-02" db="EMBL/GenBank/DDBJ databases">
        <authorList>
            <person name="Sun Q."/>
            <person name="Mori K."/>
        </authorList>
    </citation>
    <scope>NUCLEOTIDE SEQUENCE</scope>
    <source>
        <strain evidence="4">NBRC 112290</strain>
    </source>
</reference>
<gene>
    <name evidence="4" type="ORF">GCM10025875_07720</name>
</gene>
<dbReference type="Proteomes" id="UP001157161">
    <property type="component" value="Unassembled WGS sequence"/>
</dbReference>
<evidence type="ECO:0000313" key="4">
    <source>
        <dbReference type="EMBL" id="GMA30780.1"/>
    </source>
</evidence>
<dbReference type="Pfam" id="PF10708">
    <property type="entry name" value="DUF2510"/>
    <property type="match status" value="1"/>
</dbReference>
<organism evidence="4 5">
    <name type="scientific">Litorihabitans aurantiacus</name>
    <dbReference type="NCBI Taxonomy" id="1930061"/>
    <lineage>
        <taxon>Bacteria</taxon>
        <taxon>Bacillati</taxon>
        <taxon>Actinomycetota</taxon>
        <taxon>Actinomycetes</taxon>
        <taxon>Micrococcales</taxon>
        <taxon>Beutenbergiaceae</taxon>
        <taxon>Litorihabitans</taxon>
    </lineage>
</organism>